<dbReference type="Pfam" id="PF00743">
    <property type="entry name" value="FMO-like"/>
    <property type="match status" value="1"/>
</dbReference>
<evidence type="ECO:0000256" key="9">
    <source>
        <dbReference type="ARBA" id="ARBA00022848"/>
    </source>
</evidence>
<comment type="subcellular location">
    <subcellularLocation>
        <location evidence="2">Microsome membrane</location>
    </subcellularLocation>
</comment>
<comment type="catalytic activity">
    <reaction evidence="18">
        <text>sulcatone + NADPH + O2 + H(+) = 4-methylpent-3-en-1-yl acetate + NADP(+) + H2O</text>
        <dbReference type="Rhea" id="RHEA:54864"/>
        <dbReference type="ChEBI" id="CHEBI:15377"/>
        <dbReference type="ChEBI" id="CHEBI:15378"/>
        <dbReference type="ChEBI" id="CHEBI:15379"/>
        <dbReference type="ChEBI" id="CHEBI:16310"/>
        <dbReference type="ChEBI" id="CHEBI:57783"/>
        <dbReference type="ChEBI" id="CHEBI:58349"/>
        <dbReference type="ChEBI" id="CHEBI:138373"/>
    </reaction>
    <physiologicalReaction direction="left-to-right" evidence="18">
        <dbReference type="Rhea" id="RHEA:54865"/>
    </physiologicalReaction>
</comment>
<keyword evidence="11 27" id="KW-1133">Transmembrane helix</keyword>
<comment type="similarity">
    <text evidence="3 26">Belongs to the FMO family.</text>
</comment>
<organism evidence="28 29">
    <name type="scientific">Macrostomum lignano</name>
    <dbReference type="NCBI Taxonomy" id="282301"/>
    <lineage>
        <taxon>Eukaryota</taxon>
        <taxon>Metazoa</taxon>
        <taxon>Spiralia</taxon>
        <taxon>Lophotrochozoa</taxon>
        <taxon>Platyhelminthes</taxon>
        <taxon>Rhabditophora</taxon>
        <taxon>Macrostomorpha</taxon>
        <taxon>Macrostomida</taxon>
        <taxon>Macrostomidae</taxon>
        <taxon>Macrostomum</taxon>
    </lineage>
</organism>
<keyword evidence="14 27" id="KW-0472">Membrane</keyword>
<comment type="function">
    <text evidence="15">Acts as a Baeyer-Villiger monooxygenase on a broad range of substrates. Catalyzes the insertion of an oxygen atom into a carbon-carbon bond adjacent to a carbonyl, which converts ketones to esters. Active on diverse carbonyl compounds, whereas soft nucleophiles are mostly non- or poorly reactive. In contrast with other forms of FMO it is non- or poorly active on 'classical' substrates such as drugs, pesticides, and dietary components containing soft nucleophilic heteroatoms. Able to oxidize drug molecules bearing a carbonyl group on an aliphatic chain, such as nabumetone and pentoxifylline. Also, in the absence of substrates, shows slow but yet significant NADPH oxidase activity. Acts as a positive modulator of cholesterol biosynthesis as well as glucose homeostasis, promoting metabolic aging via pleiotropic effects.</text>
</comment>
<dbReference type="GO" id="GO:0016174">
    <property type="term" value="F:NAD(P)H oxidase H2O2-forming activity"/>
    <property type="evidence" value="ECO:0007669"/>
    <property type="project" value="UniProtKB-EC"/>
</dbReference>
<dbReference type="STRING" id="282301.A0A267EBD4"/>
<keyword evidence="9" id="KW-0256">Endoplasmic reticulum</keyword>
<comment type="catalytic activity">
    <reaction evidence="21">
        <text>octan-3-one + NADPH + O2 + H(+) = ethyl hexanoate + NADP(+) + H2O</text>
        <dbReference type="Rhea" id="RHEA:54856"/>
        <dbReference type="ChEBI" id="CHEBI:15377"/>
        <dbReference type="ChEBI" id="CHEBI:15378"/>
        <dbReference type="ChEBI" id="CHEBI:15379"/>
        <dbReference type="ChEBI" id="CHEBI:57783"/>
        <dbReference type="ChEBI" id="CHEBI:58349"/>
        <dbReference type="ChEBI" id="CHEBI:80946"/>
        <dbReference type="ChEBI" id="CHEBI:86055"/>
    </reaction>
    <physiologicalReaction direction="left-to-right" evidence="21">
        <dbReference type="Rhea" id="RHEA:54857"/>
    </physiologicalReaction>
</comment>
<keyword evidence="5" id="KW-0597">Phosphoprotein</keyword>
<keyword evidence="12 26" id="KW-0560">Oxidoreductase</keyword>
<keyword evidence="29" id="KW-1185">Reference proteome</keyword>
<evidence type="ECO:0000256" key="14">
    <source>
        <dbReference type="ARBA" id="ARBA00023136"/>
    </source>
</evidence>
<dbReference type="EMBL" id="NIVC01002321">
    <property type="protein sequence ID" value="PAA58901.1"/>
    <property type="molecule type" value="Genomic_DNA"/>
</dbReference>
<dbReference type="PIRSF" id="PIRSF000332">
    <property type="entry name" value="FMO"/>
    <property type="match status" value="1"/>
</dbReference>
<keyword evidence="7 27" id="KW-0812">Transmembrane</keyword>
<keyword evidence="26" id="KW-0503">Monooxygenase</keyword>
<evidence type="ECO:0000256" key="13">
    <source>
        <dbReference type="ARBA" id="ARBA00023098"/>
    </source>
</evidence>
<evidence type="ECO:0000313" key="29">
    <source>
        <dbReference type="Proteomes" id="UP000215902"/>
    </source>
</evidence>
<evidence type="ECO:0000256" key="12">
    <source>
        <dbReference type="ARBA" id="ARBA00023002"/>
    </source>
</evidence>
<dbReference type="InterPro" id="IPR050346">
    <property type="entry name" value="FMO-like"/>
</dbReference>
<dbReference type="EC" id="1.-.-.-" evidence="26"/>
<keyword evidence="10" id="KW-0521">NADP</keyword>
<name>A0A267EBD4_9PLAT</name>
<dbReference type="GO" id="GO:0050661">
    <property type="term" value="F:NADP binding"/>
    <property type="evidence" value="ECO:0007669"/>
    <property type="project" value="InterPro"/>
</dbReference>
<keyword evidence="8 26" id="KW-0274">FAD</keyword>
<reference evidence="28 29" key="1">
    <citation type="submission" date="2017-06" db="EMBL/GenBank/DDBJ databases">
        <title>A platform for efficient transgenesis in Macrostomum lignano, a flatworm model organism for stem cell research.</title>
        <authorList>
            <person name="Berezikov E."/>
        </authorList>
    </citation>
    <scope>NUCLEOTIDE SEQUENCE [LARGE SCALE GENOMIC DNA]</scope>
    <source>
        <strain evidence="28">DV1</strain>
        <tissue evidence="28">Whole organism</tissue>
    </source>
</reference>
<evidence type="ECO:0000256" key="21">
    <source>
        <dbReference type="ARBA" id="ARBA00048459"/>
    </source>
</evidence>
<evidence type="ECO:0000256" key="25">
    <source>
        <dbReference type="ARBA" id="ARBA00049475"/>
    </source>
</evidence>
<dbReference type="GO" id="GO:0050660">
    <property type="term" value="F:flavin adenine dinucleotide binding"/>
    <property type="evidence" value="ECO:0007669"/>
    <property type="project" value="InterPro"/>
</dbReference>
<evidence type="ECO:0000256" key="2">
    <source>
        <dbReference type="ARBA" id="ARBA00004524"/>
    </source>
</evidence>
<dbReference type="PRINTS" id="PR00370">
    <property type="entry name" value="FMOXYGENASE"/>
</dbReference>
<comment type="catalytic activity">
    <reaction evidence="24">
        <text>N,N-dimethylaniline + NADPH + O2 + H(+) = N,N-dimethylaniline N-oxide + NADP(+) + H2O</text>
        <dbReference type="Rhea" id="RHEA:24468"/>
        <dbReference type="ChEBI" id="CHEBI:15377"/>
        <dbReference type="ChEBI" id="CHEBI:15378"/>
        <dbReference type="ChEBI" id="CHEBI:15379"/>
        <dbReference type="ChEBI" id="CHEBI:16269"/>
        <dbReference type="ChEBI" id="CHEBI:17735"/>
        <dbReference type="ChEBI" id="CHEBI:57783"/>
        <dbReference type="ChEBI" id="CHEBI:58349"/>
        <dbReference type="EC" id="1.14.13.8"/>
    </reaction>
    <physiologicalReaction direction="left-to-right" evidence="24">
        <dbReference type="Rhea" id="RHEA:24469"/>
    </physiologicalReaction>
</comment>
<dbReference type="GO" id="GO:0006629">
    <property type="term" value="P:lipid metabolic process"/>
    <property type="evidence" value="ECO:0007669"/>
    <property type="project" value="UniProtKB-KW"/>
</dbReference>
<evidence type="ECO:0000256" key="11">
    <source>
        <dbReference type="ARBA" id="ARBA00022989"/>
    </source>
</evidence>
<dbReference type="InterPro" id="IPR036188">
    <property type="entry name" value="FAD/NAD-bd_sf"/>
</dbReference>
<evidence type="ECO:0000256" key="18">
    <source>
        <dbReference type="ARBA" id="ARBA00047855"/>
    </source>
</evidence>
<dbReference type="AlphaFoldDB" id="A0A267EBD4"/>
<dbReference type="GO" id="GO:0004499">
    <property type="term" value="F:N,N-dimethylaniline monooxygenase activity"/>
    <property type="evidence" value="ECO:0007669"/>
    <property type="project" value="InterPro"/>
</dbReference>
<evidence type="ECO:0000256" key="22">
    <source>
        <dbReference type="ARBA" id="ARBA00048989"/>
    </source>
</evidence>
<evidence type="ECO:0000256" key="23">
    <source>
        <dbReference type="ARBA" id="ARBA00048990"/>
    </source>
</evidence>
<comment type="caution">
    <text evidence="28">The sequence shown here is derived from an EMBL/GenBank/DDBJ whole genome shotgun (WGS) entry which is preliminary data.</text>
</comment>
<comment type="catalytic activity">
    <reaction evidence="16">
        <text>hexan-3-one + NADPH + O2 + H(+) = propyl propanoate + NADP(+) + H2O</text>
        <dbReference type="Rhea" id="RHEA:54848"/>
        <dbReference type="ChEBI" id="CHEBI:15377"/>
        <dbReference type="ChEBI" id="CHEBI:15378"/>
        <dbReference type="ChEBI" id="CHEBI:15379"/>
        <dbReference type="ChEBI" id="CHEBI:57783"/>
        <dbReference type="ChEBI" id="CHEBI:58349"/>
        <dbReference type="ChEBI" id="CHEBI:89828"/>
        <dbReference type="ChEBI" id="CHEBI:89891"/>
    </reaction>
    <physiologicalReaction direction="left-to-right" evidence="16">
        <dbReference type="Rhea" id="RHEA:54849"/>
    </physiologicalReaction>
</comment>
<protein>
    <recommendedName>
        <fullName evidence="26">Flavin-containing monooxygenase</fullName>
        <ecNumber evidence="26">1.-.-.-</ecNumber>
    </recommendedName>
</protein>
<comment type="catalytic activity">
    <reaction evidence="19">
        <text>NADPH + O2 + H(+) = H2O2 + NADP(+)</text>
        <dbReference type="Rhea" id="RHEA:11260"/>
        <dbReference type="ChEBI" id="CHEBI:15378"/>
        <dbReference type="ChEBI" id="CHEBI:15379"/>
        <dbReference type="ChEBI" id="CHEBI:16240"/>
        <dbReference type="ChEBI" id="CHEBI:57783"/>
        <dbReference type="ChEBI" id="CHEBI:58349"/>
        <dbReference type="EC" id="1.6.3.1"/>
    </reaction>
    <physiologicalReaction direction="left-to-right" evidence="19">
        <dbReference type="Rhea" id="RHEA:11261"/>
    </physiologicalReaction>
</comment>
<evidence type="ECO:0000256" key="3">
    <source>
        <dbReference type="ARBA" id="ARBA00009183"/>
    </source>
</evidence>
<dbReference type="InterPro" id="IPR002257">
    <property type="entry name" value="Flavin_mOase_5"/>
</dbReference>
<sequence>MKMRSDINHVIDHRLYSLEPEHEPMAAHPTVNDDLPNRIICGSVKVKTDVKQFTATGCEFVDGTVEDNLDVVTSIVATGYKFSFPFLPEDVISVVDNRLDLYKYVFPPKLERSTLAFIGYVQPLGALHPISEGQARWAVQVFKGMAPLPTAEAMLADVEAKRTAMASRYVKSPRHTIQVDWVPYMDEIHEQFGARPNMLRLWLSDPRLASSVWFGPCLPYHYRLDGPHAWPGAREAILNVWDRVRAPLATRPLPPAPSANGSFGSILCLVAIAGVLLAVLALLWR</sequence>
<comment type="catalytic activity">
    <reaction evidence="17">
        <text>heptan-2-one + NADPH + O2 + H(+) = pentyl acetate + NADP(+) + H2O</text>
        <dbReference type="Rhea" id="RHEA:54836"/>
        <dbReference type="ChEBI" id="CHEBI:5672"/>
        <dbReference type="ChEBI" id="CHEBI:15377"/>
        <dbReference type="ChEBI" id="CHEBI:15378"/>
        <dbReference type="ChEBI" id="CHEBI:15379"/>
        <dbReference type="ChEBI" id="CHEBI:57783"/>
        <dbReference type="ChEBI" id="CHEBI:58349"/>
        <dbReference type="ChEBI" id="CHEBI:87362"/>
    </reaction>
    <physiologicalReaction direction="left-to-right" evidence="17">
        <dbReference type="Rhea" id="RHEA:54837"/>
    </physiologicalReaction>
</comment>
<feature type="transmembrane region" description="Helical" evidence="27">
    <location>
        <begin position="263"/>
        <end position="284"/>
    </location>
</feature>
<evidence type="ECO:0000256" key="20">
    <source>
        <dbReference type="ARBA" id="ARBA00047977"/>
    </source>
</evidence>
<comment type="catalytic activity">
    <reaction evidence="25">
        <text>octan-3-one + NADPH + O2 + H(+) = pentyl propanoate + NADP(+) + H2O</text>
        <dbReference type="Rhea" id="RHEA:54840"/>
        <dbReference type="ChEBI" id="CHEBI:15377"/>
        <dbReference type="ChEBI" id="CHEBI:15378"/>
        <dbReference type="ChEBI" id="CHEBI:15379"/>
        <dbReference type="ChEBI" id="CHEBI:57783"/>
        <dbReference type="ChEBI" id="CHEBI:58349"/>
        <dbReference type="ChEBI" id="CHEBI:80946"/>
        <dbReference type="ChEBI" id="CHEBI:87373"/>
    </reaction>
    <physiologicalReaction direction="left-to-right" evidence="25">
        <dbReference type="Rhea" id="RHEA:54841"/>
    </physiologicalReaction>
</comment>
<keyword evidence="9" id="KW-0492">Microsome</keyword>
<evidence type="ECO:0000256" key="26">
    <source>
        <dbReference type="RuleBase" id="RU361177"/>
    </source>
</evidence>
<evidence type="ECO:0000256" key="16">
    <source>
        <dbReference type="ARBA" id="ARBA00047426"/>
    </source>
</evidence>
<evidence type="ECO:0000256" key="5">
    <source>
        <dbReference type="ARBA" id="ARBA00022553"/>
    </source>
</evidence>
<keyword evidence="6 26" id="KW-0285">Flavoprotein</keyword>
<evidence type="ECO:0000256" key="27">
    <source>
        <dbReference type="SAM" id="Phobius"/>
    </source>
</evidence>
<evidence type="ECO:0000256" key="24">
    <source>
        <dbReference type="ARBA" id="ARBA00049443"/>
    </source>
</evidence>
<keyword evidence="4" id="KW-0488">Methylation</keyword>
<evidence type="ECO:0000256" key="8">
    <source>
        <dbReference type="ARBA" id="ARBA00022827"/>
    </source>
</evidence>
<evidence type="ECO:0000256" key="1">
    <source>
        <dbReference type="ARBA" id="ARBA00001974"/>
    </source>
</evidence>
<dbReference type="FunFam" id="3.50.50.60:FF:000023">
    <property type="entry name" value="Dimethylaniline monooxygenase [N-oxide-forming]"/>
    <property type="match status" value="1"/>
</dbReference>
<evidence type="ECO:0000256" key="10">
    <source>
        <dbReference type="ARBA" id="ARBA00022857"/>
    </source>
</evidence>
<evidence type="ECO:0000313" key="28">
    <source>
        <dbReference type="EMBL" id="PAA58901.1"/>
    </source>
</evidence>
<dbReference type="SUPFAM" id="SSF51905">
    <property type="entry name" value="FAD/NAD(P)-binding domain"/>
    <property type="match status" value="1"/>
</dbReference>
<evidence type="ECO:0000256" key="7">
    <source>
        <dbReference type="ARBA" id="ARBA00022692"/>
    </source>
</evidence>
<dbReference type="InterPro" id="IPR000960">
    <property type="entry name" value="Flavin_mOase"/>
</dbReference>
<gene>
    <name evidence="28" type="ORF">BOX15_Mlig009810g1</name>
</gene>
<dbReference type="OrthoDB" id="66881at2759"/>
<comment type="cofactor">
    <cofactor evidence="1 26">
        <name>FAD</name>
        <dbReference type="ChEBI" id="CHEBI:57692"/>
    </cofactor>
</comment>
<evidence type="ECO:0000256" key="4">
    <source>
        <dbReference type="ARBA" id="ARBA00022481"/>
    </source>
</evidence>
<dbReference type="Proteomes" id="UP000215902">
    <property type="component" value="Unassembled WGS sequence"/>
</dbReference>
<dbReference type="Gene3D" id="3.50.50.60">
    <property type="entry name" value="FAD/NAD(P)-binding domain"/>
    <property type="match status" value="1"/>
</dbReference>
<proteinExistence type="inferred from homology"/>
<comment type="catalytic activity">
    <reaction evidence="23">
        <text>heptan-4-one + NADPH + O2 + H(+) = propyl butanoate + NADP(+) + H2O</text>
        <dbReference type="Rhea" id="RHEA:54852"/>
        <dbReference type="ChEBI" id="CHEBI:15377"/>
        <dbReference type="ChEBI" id="CHEBI:15378"/>
        <dbReference type="ChEBI" id="CHEBI:15379"/>
        <dbReference type="ChEBI" id="CHEBI:57783"/>
        <dbReference type="ChEBI" id="CHEBI:58349"/>
        <dbReference type="ChEBI" id="CHEBI:89484"/>
        <dbReference type="ChEBI" id="CHEBI:89719"/>
    </reaction>
    <physiologicalReaction direction="left-to-right" evidence="23">
        <dbReference type="Rhea" id="RHEA:54853"/>
    </physiologicalReaction>
</comment>
<comment type="catalytic activity">
    <reaction evidence="22">
        <text>(2E)-geranial + NADPH + O2 + H(+) = (1E)-2,6-dimethylhepta-1,5-dien-1-yl formate + NADP(+) + H2O</text>
        <dbReference type="Rhea" id="RHEA:54860"/>
        <dbReference type="ChEBI" id="CHEBI:15377"/>
        <dbReference type="ChEBI" id="CHEBI:15378"/>
        <dbReference type="ChEBI" id="CHEBI:15379"/>
        <dbReference type="ChEBI" id="CHEBI:16980"/>
        <dbReference type="ChEBI" id="CHEBI:57783"/>
        <dbReference type="ChEBI" id="CHEBI:58349"/>
        <dbReference type="ChEBI" id="CHEBI:138375"/>
    </reaction>
    <physiologicalReaction direction="left-to-right" evidence="22">
        <dbReference type="Rhea" id="RHEA:54861"/>
    </physiologicalReaction>
</comment>
<dbReference type="FunFam" id="3.50.50.60:FF:000161">
    <property type="entry name" value="Dimethylaniline monooxygenase [N-oxide-forming]"/>
    <property type="match status" value="1"/>
</dbReference>
<evidence type="ECO:0000256" key="15">
    <source>
        <dbReference type="ARBA" id="ARBA00045722"/>
    </source>
</evidence>
<dbReference type="PRINTS" id="PR01125">
    <property type="entry name" value="FMOXYGENASE5"/>
</dbReference>
<evidence type="ECO:0000256" key="17">
    <source>
        <dbReference type="ARBA" id="ARBA00047574"/>
    </source>
</evidence>
<dbReference type="InterPro" id="IPR020946">
    <property type="entry name" value="Flavin_mOase-like"/>
</dbReference>
<evidence type="ECO:0000256" key="6">
    <source>
        <dbReference type="ARBA" id="ARBA00022630"/>
    </source>
</evidence>
<accession>A0A267EBD4</accession>
<comment type="catalytic activity">
    <reaction evidence="20">
        <text>hexan-3-one + NADPH + O2 + H(+) = ethyl butanoate + NADP(+) + H2O</text>
        <dbReference type="Rhea" id="RHEA:54844"/>
        <dbReference type="ChEBI" id="CHEBI:15377"/>
        <dbReference type="ChEBI" id="CHEBI:15378"/>
        <dbReference type="ChEBI" id="CHEBI:15379"/>
        <dbReference type="ChEBI" id="CHEBI:57783"/>
        <dbReference type="ChEBI" id="CHEBI:58349"/>
        <dbReference type="ChEBI" id="CHEBI:88764"/>
        <dbReference type="ChEBI" id="CHEBI:89891"/>
    </reaction>
    <physiologicalReaction direction="left-to-right" evidence="20">
        <dbReference type="Rhea" id="RHEA:54845"/>
    </physiologicalReaction>
</comment>
<evidence type="ECO:0000256" key="19">
    <source>
        <dbReference type="ARBA" id="ARBA00047864"/>
    </source>
</evidence>
<dbReference type="PANTHER" id="PTHR23023">
    <property type="entry name" value="DIMETHYLANILINE MONOOXYGENASE"/>
    <property type="match status" value="1"/>
</dbReference>
<keyword evidence="13" id="KW-0443">Lipid metabolism</keyword>